<accession>A0A383RH26</accession>
<organism evidence="1 2">
    <name type="scientific">Paenibacillus alvei</name>
    <name type="common">Bacillus alvei</name>
    <dbReference type="NCBI Taxonomy" id="44250"/>
    <lineage>
        <taxon>Bacteria</taxon>
        <taxon>Bacillati</taxon>
        <taxon>Bacillota</taxon>
        <taxon>Bacilli</taxon>
        <taxon>Bacillales</taxon>
        <taxon>Paenibacillaceae</taxon>
        <taxon>Paenibacillus</taxon>
    </lineage>
</organism>
<proteinExistence type="predicted"/>
<sequence length="67" mass="7799">MRDLAVRFKFARTIKVNRGEQGEGRLFDSTKELIAKMAQGRSYLTRSYDINCIYRSSNRMEYVEGNG</sequence>
<reference evidence="2" key="1">
    <citation type="submission" date="2018-08" db="EMBL/GenBank/DDBJ databases">
        <authorList>
            <person name="Chevrot R."/>
        </authorList>
    </citation>
    <scope>NUCLEOTIDE SEQUENCE [LARGE SCALE GENOMIC DNA]</scope>
</reference>
<dbReference type="Proteomes" id="UP000304148">
    <property type="component" value="Chromosome"/>
</dbReference>
<evidence type="ECO:0000313" key="1">
    <source>
        <dbReference type="EMBL" id="SYX85971.1"/>
    </source>
</evidence>
<gene>
    <name evidence="1" type="ORF">PBLR_14393</name>
</gene>
<name>A0A383RH26_PAEAL</name>
<evidence type="ECO:0000313" key="2">
    <source>
        <dbReference type="Proteomes" id="UP000304148"/>
    </source>
</evidence>
<dbReference type="EMBL" id="LS992241">
    <property type="protein sequence ID" value="SYX85971.1"/>
    <property type="molecule type" value="Genomic_DNA"/>
</dbReference>
<dbReference type="AlphaFoldDB" id="A0A383RH26"/>
<protein>
    <submittedName>
        <fullName evidence="1">Uncharacterized protein</fullName>
    </submittedName>
</protein>